<dbReference type="EMBL" id="GL883079">
    <property type="protein sequence ID" value="EGF90308.1"/>
    <property type="molecule type" value="Genomic_DNA"/>
</dbReference>
<gene>
    <name evidence="9 12" type="primary">tatB</name>
    <name evidence="12" type="ORF">ABI_33260</name>
</gene>
<dbReference type="InterPro" id="IPR018448">
    <property type="entry name" value="TatB"/>
</dbReference>
<dbReference type="HAMAP" id="MF_00237">
    <property type="entry name" value="TatB"/>
    <property type="match status" value="1"/>
</dbReference>
<dbReference type="Proteomes" id="UP000006512">
    <property type="component" value="Unassembled WGS sequence"/>
</dbReference>
<dbReference type="STRING" id="715226.ABI_33260"/>
<evidence type="ECO:0000256" key="6">
    <source>
        <dbReference type="ARBA" id="ARBA00022989"/>
    </source>
</evidence>
<feature type="region of interest" description="Disordered" evidence="10">
    <location>
        <begin position="95"/>
        <end position="177"/>
    </location>
</feature>
<name>F4QQ21_9CAUL</name>
<dbReference type="GO" id="GO:0033281">
    <property type="term" value="C:TAT protein transport complex"/>
    <property type="evidence" value="ECO:0007669"/>
    <property type="project" value="UniProtKB-UniRule"/>
</dbReference>
<evidence type="ECO:0000256" key="1">
    <source>
        <dbReference type="ARBA" id="ARBA00004167"/>
    </source>
</evidence>
<dbReference type="eggNOG" id="COG1826">
    <property type="taxonomic scope" value="Bacteria"/>
</dbReference>
<comment type="subunit">
    <text evidence="9">The Tat system comprises two distinct complexes: a TatABC complex, containing multiple copies of TatA, TatB and TatC subunits, and a separate TatA complex, containing only TatA subunits. Substrates initially bind to the TatABC complex, which probably triggers association of the separate TatA complex to form the active translocon.</text>
</comment>
<feature type="transmembrane region" description="Helical" evidence="11">
    <location>
        <begin position="6"/>
        <end position="23"/>
    </location>
</feature>
<evidence type="ECO:0000313" key="12">
    <source>
        <dbReference type="EMBL" id="EGF90308.1"/>
    </source>
</evidence>
<dbReference type="NCBIfam" id="TIGR01410">
    <property type="entry name" value="tatB"/>
    <property type="match status" value="1"/>
</dbReference>
<evidence type="ECO:0000256" key="3">
    <source>
        <dbReference type="ARBA" id="ARBA00022475"/>
    </source>
</evidence>
<dbReference type="RefSeq" id="WP_006274108.1">
    <property type="nucleotide sequence ID" value="NZ_GL883079.1"/>
</dbReference>
<keyword evidence="7 9" id="KW-0811">Translocation</keyword>
<dbReference type="Pfam" id="PF02416">
    <property type="entry name" value="TatA_B_E"/>
    <property type="match status" value="1"/>
</dbReference>
<organism evidence="12 13">
    <name type="scientific">Asticcacaulis biprosthecium C19</name>
    <dbReference type="NCBI Taxonomy" id="715226"/>
    <lineage>
        <taxon>Bacteria</taxon>
        <taxon>Pseudomonadati</taxon>
        <taxon>Pseudomonadota</taxon>
        <taxon>Alphaproteobacteria</taxon>
        <taxon>Caulobacterales</taxon>
        <taxon>Caulobacteraceae</taxon>
        <taxon>Asticcacaulis</taxon>
    </lineage>
</organism>
<protein>
    <recommendedName>
        <fullName evidence="9">Sec-independent protein translocase protein TatB</fullName>
    </recommendedName>
</protein>
<evidence type="ECO:0000256" key="5">
    <source>
        <dbReference type="ARBA" id="ARBA00022927"/>
    </source>
</evidence>
<dbReference type="PRINTS" id="PR01506">
    <property type="entry name" value="TATBPROTEIN"/>
</dbReference>
<dbReference type="PANTHER" id="PTHR33162:SF1">
    <property type="entry name" value="SEC-INDEPENDENT PROTEIN TRANSLOCASE PROTEIN TATA, CHLOROPLASTIC"/>
    <property type="match status" value="1"/>
</dbReference>
<dbReference type="InterPro" id="IPR003369">
    <property type="entry name" value="TatA/B/E"/>
</dbReference>
<evidence type="ECO:0000256" key="10">
    <source>
        <dbReference type="SAM" id="MobiDB-lite"/>
    </source>
</evidence>
<feature type="compositionally biased region" description="Polar residues" evidence="10">
    <location>
        <begin position="95"/>
        <end position="105"/>
    </location>
</feature>
<keyword evidence="4 9" id="KW-0812">Transmembrane</keyword>
<proteinExistence type="inferred from homology"/>
<keyword evidence="5 9" id="KW-0653">Protein transport</keyword>
<dbReference type="OrthoDB" id="7206969at2"/>
<evidence type="ECO:0000256" key="8">
    <source>
        <dbReference type="ARBA" id="ARBA00023136"/>
    </source>
</evidence>
<keyword evidence="13" id="KW-1185">Reference proteome</keyword>
<dbReference type="HOGENOM" id="CLU_086034_1_3_5"/>
<evidence type="ECO:0000256" key="11">
    <source>
        <dbReference type="SAM" id="Phobius"/>
    </source>
</evidence>
<evidence type="ECO:0000256" key="7">
    <source>
        <dbReference type="ARBA" id="ARBA00023010"/>
    </source>
</evidence>
<evidence type="ECO:0000313" key="13">
    <source>
        <dbReference type="Proteomes" id="UP000006512"/>
    </source>
</evidence>
<comment type="subcellular location">
    <subcellularLocation>
        <location evidence="9">Cell membrane</location>
        <topology evidence="9">Single-pass membrane protein</topology>
    </subcellularLocation>
    <subcellularLocation>
        <location evidence="1">Membrane</location>
        <topology evidence="1">Single-pass membrane protein</topology>
    </subcellularLocation>
</comment>
<accession>F4QQ21</accession>
<dbReference type="GO" id="GO:0043953">
    <property type="term" value="P:protein transport by the Tat complex"/>
    <property type="evidence" value="ECO:0007669"/>
    <property type="project" value="UniProtKB-UniRule"/>
</dbReference>
<evidence type="ECO:0000256" key="2">
    <source>
        <dbReference type="ARBA" id="ARBA00022448"/>
    </source>
</evidence>
<keyword evidence="8 9" id="KW-0472">Membrane</keyword>
<reference evidence="13" key="1">
    <citation type="submission" date="2011-03" db="EMBL/GenBank/DDBJ databases">
        <title>Draft genome sequence of Brevundimonas diminuta.</title>
        <authorList>
            <person name="Brown P.J.B."/>
            <person name="Buechlein A."/>
            <person name="Hemmerich C."/>
            <person name="Brun Y.V."/>
        </authorList>
    </citation>
    <scope>NUCLEOTIDE SEQUENCE [LARGE SCALE GENOMIC DNA]</scope>
    <source>
        <strain evidence="13">C19</strain>
    </source>
</reference>
<keyword evidence="6 9" id="KW-1133">Transmembrane helix</keyword>
<comment type="function">
    <text evidence="9">Part of the twin-arginine translocation (Tat) system that transports large folded proteins containing a characteristic twin-arginine motif in their signal peptide across membranes. Together with TatC, TatB is part of a receptor directly interacting with Tat signal peptides. TatB may form an oligomeric binding site that transiently accommodates folded Tat precursor proteins before their translocation.</text>
</comment>
<dbReference type="AlphaFoldDB" id="F4QQ21"/>
<evidence type="ECO:0000256" key="9">
    <source>
        <dbReference type="HAMAP-Rule" id="MF_00237"/>
    </source>
</evidence>
<dbReference type="PANTHER" id="PTHR33162">
    <property type="entry name" value="SEC-INDEPENDENT PROTEIN TRANSLOCASE PROTEIN TATA, CHLOROPLASTIC"/>
    <property type="match status" value="1"/>
</dbReference>
<dbReference type="Gene3D" id="1.20.5.3310">
    <property type="match status" value="1"/>
</dbReference>
<sequence>MLPGLGGSELIIIAIVALVVVGPKDLPKLLRNLGKFIGKMRNMADDFKSSFDDMARQSELDDLRKEVEALRSNNLTSSIQSEMKAIESDISVSLNKGDSPVTMTPPSEPVDPKISYPQMDGLPPKWDAAQSDDLEAEVAPVKKPRARKPKVVAQAAAEPEVEPTVMPVKRSRRKVAS</sequence>
<evidence type="ECO:0000256" key="4">
    <source>
        <dbReference type="ARBA" id="ARBA00022692"/>
    </source>
</evidence>
<dbReference type="GO" id="GO:0008320">
    <property type="term" value="F:protein transmembrane transporter activity"/>
    <property type="evidence" value="ECO:0007669"/>
    <property type="project" value="UniProtKB-UniRule"/>
</dbReference>
<comment type="similarity">
    <text evidence="9">Belongs to the TatB family.</text>
</comment>
<keyword evidence="3 9" id="KW-1003">Cell membrane</keyword>
<feature type="compositionally biased region" description="Low complexity" evidence="10">
    <location>
        <begin position="151"/>
        <end position="168"/>
    </location>
</feature>
<keyword evidence="2 9" id="KW-0813">Transport</keyword>